<dbReference type="EMBL" id="JAEPBH010000001">
    <property type="protein sequence ID" value="MBK4713774.1"/>
    <property type="molecule type" value="Genomic_DNA"/>
</dbReference>
<dbReference type="InterPro" id="IPR027417">
    <property type="entry name" value="P-loop_NTPase"/>
</dbReference>
<dbReference type="Pfam" id="PF07693">
    <property type="entry name" value="KAP_NTPase"/>
    <property type="match status" value="1"/>
</dbReference>
<accession>A0A8K0V2D9</accession>
<dbReference type="Gene3D" id="3.40.50.300">
    <property type="entry name" value="P-loop containing nucleotide triphosphate hydrolases"/>
    <property type="match status" value="1"/>
</dbReference>
<keyword evidence="3" id="KW-1185">Reference proteome</keyword>
<dbReference type="RefSeq" id="WP_238711763.1">
    <property type="nucleotide sequence ID" value="NZ_JAEPBH010000001.1"/>
</dbReference>
<protein>
    <recommendedName>
        <fullName evidence="1">KAP NTPase domain-containing protein</fullName>
    </recommendedName>
</protein>
<sequence length="507" mass="59077">MENLAFNWSEAFGEYPGDTLDRARHACFLTQYLSQKGKDQSYVLNLNAAWGTGKTWFLQRWMNEIRHTFPTVYINAWKTDHAKDTFLAVVSEIKNQLISGTDKHFIQSAGFKHSWMLMKSVAPTLFKSIIKNKAGVDIEALGEGVIDPDAAGDITEKLVETLISSHQAAERSVEEFKTAISQWLEAAVVQNARRYPLFIFIDELDRCRPTYAIEMLETIKHIFDMKGVDFVVATDREQLQHAVRAIYGAEFDSQRYLERFFQRSVTLHRPTTIDFIRNIVSQTFDYEKLYQHADALGLKYKSTDELIYYTHIFSYIADELEATPRAIKKWLDRIDAVLLSKATVDIIFIAYLLALYSFAPVTYKQLRKDYDLYDAKNKPNLIGKLTNYNLNIVWKYRFDYTGDNLNHYADRLNRTRQYNISLHLYCDYYLKQLKRYDSAEEYYTEFMRVVMQKLTSDDPDSGFAGLSGTSRYQTPLALDLLVHKKINRDRMSLHKYFDLCELATTLD</sequence>
<evidence type="ECO:0000259" key="1">
    <source>
        <dbReference type="Pfam" id="PF07693"/>
    </source>
</evidence>
<evidence type="ECO:0000313" key="2">
    <source>
        <dbReference type="EMBL" id="MBK4713774.1"/>
    </source>
</evidence>
<dbReference type="InterPro" id="IPR011646">
    <property type="entry name" value="KAP_P-loop"/>
</dbReference>
<gene>
    <name evidence="2" type="ORF">JJB97_00190</name>
</gene>
<evidence type="ECO:0000313" key="3">
    <source>
        <dbReference type="Proteomes" id="UP000659047"/>
    </source>
</evidence>
<organism evidence="2 3">
    <name type="scientific">Tenebrionibacter intestinalis</name>
    <dbReference type="NCBI Taxonomy" id="2799638"/>
    <lineage>
        <taxon>Bacteria</taxon>
        <taxon>Pseudomonadati</taxon>
        <taxon>Pseudomonadota</taxon>
        <taxon>Gammaproteobacteria</taxon>
        <taxon>Enterobacterales</taxon>
        <taxon>Enterobacteriaceae</taxon>
        <taxon>Tenebrionibacter/Tenebrionicola group</taxon>
        <taxon>Tenebrionibacter</taxon>
    </lineage>
</organism>
<dbReference type="SUPFAM" id="SSF52540">
    <property type="entry name" value="P-loop containing nucleoside triphosphate hydrolases"/>
    <property type="match status" value="1"/>
</dbReference>
<dbReference type="Proteomes" id="UP000659047">
    <property type="component" value="Unassembled WGS sequence"/>
</dbReference>
<dbReference type="AlphaFoldDB" id="A0A8K0V2D9"/>
<feature type="domain" description="KAP NTPase" evidence="1">
    <location>
        <begin position="31"/>
        <end position="333"/>
    </location>
</feature>
<proteinExistence type="predicted"/>
<name>A0A8K0V2D9_9ENTR</name>
<reference evidence="2" key="1">
    <citation type="submission" date="2021-01" db="EMBL/GenBank/DDBJ databases">
        <title>Intestinitalea alba gen. nov., sp. nov., a novel genus of the family Enterobacteriaceae, isolated from the gut of the plastic-eating mealworm Tenebrio molitor L.</title>
        <authorList>
            <person name="Yang Y."/>
        </authorList>
    </citation>
    <scope>NUCLEOTIDE SEQUENCE</scope>
    <source>
        <strain evidence="2">BIT-L3</strain>
    </source>
</reference>
<comment type="caution">
    <text evidence="2">The sequence shown here is derived from an EMBL/GenBank/DDBJ whole genome shotgun (WGS) entry which is preliminary data.</text>
</comment>